<dbReference type="GO" id="GO:0042398">
    <property type="term" value="P:modified amino acid biosynthetic process"/>
    <property type="evidence" value="ECO:0007669"/>
    <property type="project" value="InterPro"/>
</dbReference>
<name>A0A7W3T4P8_9ACTN</name>
<evidence type="ECO:0000313" key="7">
    <source>
        <dbReference type="Proteomes" id="UP000530234"/>
    </source>
</evidence>
<dbReference type="Gene3D" id="3.30.590.20">
    <property type="match status" value="1"/>
</dbReference>
<dbReference type="HAMAP" id="MF_01609">
    <property type="entry name" value="Glu_cys_ligase_2"/>
    <property type="match status" value="1"/>
</dbReference>
<dbReference type="PANTHER" id="PTHR36510">
    <property type="entry name" value="GLUTAMATE--CYSTEINE LIGASE 2-RELATED"/>
    <property type="match status" value="1"/>
</dbReference>
<comment type="caution">
    <text evidence="6">The sequence shown here is derived from an EMBL/GenBank/DDBJ whole genome shotgun (WGS) entry which is preliminary data.</text>
</comment>
<dbReference type="Pfam" id="PF04107">
    <property type="entry name" value="GCS2"/>
    <property type="match status" value="1"/>
</dbReference>
<dbReference type="InterPro" id="IPR011793">
    <property type="entry name" value="YbdK"/>
</dbReference>
<evidence type="ECO:0000256" key="5">
    <source>
        <dbReference type="HAMAP-Rule" id="MF_01609"/>
    </source>
</evidence>
<comment type="catalytic activity">
    <reaction evidence="4 5">
        <text>L-cysteine + L-glutamate + ATP = gamma-L-glutamyl-L-cysteine + ADP + phosphate + H(+)</text>
        <dbReference type="Rhea" id="RHEA:13285"/>
        <dbReference type="ChEBI" id="CHEBI:15378"/>
        <dbReference type="ChEBI" id="CHEBI:29985"/>
        <dbReference type="ChEBI" id="CHEBI:30616"/>
        <dbReference type="ChEBI" id="CHEBI:35235"/>
        <dbReference type="ChEBI" id="CHEBI:43474"/>
        <dbReference type="ChEBI" id="CHEBI:58173"/>
        <dbReference type="ChEBI" id="CHEBI:456216"/>
        <dbReference type="EC" id="6.3.2.2"/>
    </reaction>
</comment>
<dbReference type="NCBIfam" id="TIGR02050">
    <property type="entry name" value="gshA_cyan_rel"/>
    <property type="match status" value="1"/>
</dbReference>
<dbReference type="SUPFAM" id="SSF55931">
    <property type="entry name" value="Glutamine synthetase/guanido kinase"/>
    <property type="match status" value="1"/>
</dbReference>
<accession>A0A7W3T4P8</accession>
<dbReference type="InterPro" id="IPR050141">
    <property type="entry name" value="GCL_type2/YbdK_subfam"/>
</dbReference>
<dbReference type="PANTHER" id="PTHR36510:SF1">
    <property type="entry name" value="GLUTAMATE--CYSTEINE LIGASE 2-RELATED"/>
    <property type="match status" value="1"/>
</dbReference>
<dbReference type="Proteomes" id="UP000530234">
    <property type="component" value="Unassembled WGS sequence"/>
</dbReference>
<evidence type="ECO:0000256" key="1">
    <source>
        <dbReference type="ARBA" id="ARBA00022598"/>
    </source>
</evidence>
<evidence type="ECO:0000256" key="2">
    <source>
        <dbReference type="ARBA" id="ARBA00022741"/>
    </source>
</evidence>
<dbReference type="InterPro" id="IPR014746">
    <property type="entry name" value="Gln_synth/guanido_kin_cat_dom"/>
</dbReference>
<evidence type="ECO:0000256" key="3">
    <source>
        <dbReference type="ARBA" id="ARBA00022840"/>
    </source>
</evidence>
<dbReference type="EC" id="6.3.2.2" evidence="5"/>
<comment type="similarity">
    <text evidence="5">Belongs to the glutamate--cysteine ligase type 2 family. YbdK subfamily.</text>
</comment>
<dbReference type="AlphaFoldDB" id="A0A7W3T4P8"/>
<dbReference type="NCBIfam" id="NF010041">
    <property type="entry name" value="PRK13517.1-1"/>
    <property type="match status" value="1"/>
</dbReference>
<sequence length="365" mass="39542">MMTLGVEEEYLLIDPATGFPVPEAERTRAAIGGVPTAGGDEVQLELLQVQVEIATPVCVGLEEVADHLKRLRGSLDEAARSAGCRIAASGSAPFLGPDPVPVTDRPRYRMLSREARQLVDEQLINGMHCHVAVPDRAAGVAVLNRLRPWLPVLGAMGANSPMWEGQDTGFADWRTVVFDRWPVSGLPPRFADAEDYERRVDALLATGVITDRGQLYWRARLSENYPTVEVRALDTQLEVEDAVVFAGISRALVTTALEEEKADVPVPDLPDELLRIADWHAARHGLGGTLVDPFAGRSRPAADVVGQLLEHIGPALARLGDEGRVTSGVERILNEGTGAERQRRAMREGGPEALTRLLVERTAAG</sequence>
<keyword evidence="1 5" id="KW-0436">Ligase</keyword>
<dbReference type="GO" id="GO:0004357">
    <property type="term" value="F:glutamate-cysteine ligase activity"/>
    <property type="evidence" value="ECO:0007669"/>
    <property type="project" value="UniProtKB-EC"/>
</dbReference>
<organism evidence="6 7">
    <name type="scientific">Streptomyces calidiresistens</name>
    <dbReference type="NCBI Taxonomy" id="1485586"/>
    <lineage>
        <taxon>Bacteria</taxon>
        <taxon>Bacillati</taxon>
        <taxon>Actinomycetota</taxon>
        <taxon>Actinomycetes</taxon>
        <taxon>Kitasatosporales</taxon>
        <taxon>Streptomycetaceae</taxon>
        <taxon>Streptomyces</taxon>
    </lineage>
</organism>
<protein>
    <recommendedName>
        <fullName evidence="5">Putative glutamate--cysteine ligase 2</fullName>
        <ecNumber evidence="5">6.3.2.2</ecNumber>
    </recommendedName>
    <alternativeName>
        <fullName evidence="5">Gamma-glutamylcysteine synthetase 2</fullName>
        <shortName evidence="5">GCS 2</shortName>
        <shortName evidence="5">Gamma-GCS 2</shortName>
    </alternativeName>
</protein>
<reference evidence="7" key="1">
    <citation type="submission" date="2019-10" db="EMBL/GenBank/DDBJ databases">
        <title>Streptomyces sp. nov., a novel actinobacterium isolated from alkaline environment.</title>
        <authorList>
            <person name="Golinska P."/>
        </authorList>
    </citation>
    <scope>NUCLEOTIDE SEQUENCE [LARGE SCALE GENOMIC DNA]</scope>
    <source>
        <strain evidence="7">DSM 42108</strain>
    </source>
</reference>
<gene>
    <name evidence="6" type="ORF">FOE67_15650</name>
</gene>
<comment type="function">
    <text evidence="5">ATP-dependent carboxylate-amine ligase which exhibits weak glutamate--cysteine ligase activity.</text>
</comment>
<dbReference type="EMBL" id="VKHS01000379">
    <property type="protein sequence ID" value="MBB0230910.1"/>
    <property type="molecule type" value="Genomic_DNA"/>
</dbReference>
<proteinExistence type="inferred from homology"/>
<dbReference type="InterPro" id="IPR006336">
    <property type="entry name" value="GCS2"/>
</dbReference>
<keyword evidence="2 5" id="KW-0547">Nucleotide-binding</keyword>
<keyword evidence="7" id="KW-1185">Reference proteome</keyword>
<keyword evidence="3 5" id="KW-0067">ATP-binding</keyword>
<dbReference type="GO" id="GO:0005524">
    <property type="term" value="F:ATP binding"/>
    <property type="evidence" value="ECO:0007669"/>
    <property type="project" value="UniProtKB-KW"/>
</dbReference>
<evidence type="ECO:0000313" key="6">
    <source>
        <dbReference type="EMBL" id="MBB0230910.1"/>
    </source>
</evidence>
<evidence type="ECO:0000256" key="4">
    <source>
        <dbReference type="ARBA" id="ARBA00048819"/>
    </source>
</evidence>